<feature type="region of interest" description="Disordered" evidence="1">
    <location>
        <begin position="62"/>
        <end position="87"/>
    </location>
</feature>
<reference evidence="3" key="1">
    <citation type="submission" date="2022-10" db="EMBL/GenBank/DDBJ databases">
        <title>The complete genomes of actinobacterial strains from the NBC collection.</title>
        <authorList>
            <person name="Joergensen T.S."/>
            <person name="Alvarez Arevalo M."/>
            <person name="Sterndorff E.B."/>
            <person name="Faurdal D."/>
            <person name="Vuksanovic O."/>
            <person name="Mourched A.-S."/>
            <person name="Charusanti P."/>
            <person name="Shaw S."/>
            <person name="Blin K."/>
            <person name="Weber T."/>
        </authorList>
    </citation>
    <scope>NUCLEOTIDE SEQUENCE</scope>
    <source>
        <strain evidence="3">NBC_01401</strain>
    </source>
</reference>
<sequence length="87" mass="8620">MVYPGKSAAQPAKYAEFSGSTTVTEVRDAFVSALETSQFLGALAVAVGGVAAGALLGWAGRDQTAPPTPVGAAVSGKPGEPDQQTLA</sequence>
<keyword evidence="2" id="KW-1133">Transmembrane helix</keyword>
<dbReference type="AlphaFoldDB" id="A0AAU3GRA2"/>
<accession>A0AAU3GRA2</accession>
<evidence type="ECO:0000313" key="3">
    <source>
        <dbReference type="EMBL" id="WTY93526.1"/>
    </source>
</evidence>
<feature type="transmembrane region" description="Helical" evidence="2">
    <location>
        <begin position="39"/>
        <end position="59"/>
    </location>
</feature>
<name>A0AAU3GRA2_9ACTN</name>
<keyword evidence="2" id="KW-0812">Transmembrane</keyword>
<evidence type="ECO:0000256" key="2">
    <source>
        <dbReference type="SAM" id="Phobius"/>
    </source>
</evidence>
<evidence type="ECO:0000256" key="1">
    <source>
        <dbReference type="SAM" id="MobiDB-lite"/>
    </source>
</evidence>
<dbReference type="EMBL" id="CP109535">
    <property type="protein sequence ID" value="WTY93526.1"/>
    <property type="molecule type" value="Genomic_DNA"/>
</dbReference>
<protein>
    <submittedName>
        <fullName evidence="3">Uncharacterized protein</fullName>
    </submittedName>
</protein>
<organism evidence="3">
    <name type="scientific">Streptomyces sp. NBC_01401</name>
    <dbReference type="NCBI Taxonomy" id="2903854"/>
    <lineage>
        <taxon>Bacteria</taxon>
        <taxon>Bacillati</taxon>
        <taxon>Actinomycetota</taxon>
        <taxon>Actinomycetes</taxon>
        <taxon>Kitasatosporales</taxon>
        <taxon>Streptomycetaceae</taxon>
        <taxon>Streptomyces</taxon>
    </lineage>
</organism>
<proteinExistence type="predicted"/>
<keyword evidence="2" id="KW-0472">Membrane</keyword>
<gene>
    <name evidence="3" type="ORF">OG626_00835</name>
</gene>